<dbReference type="EMBL" id="CP023434">
    <property type="protein sequence ID" value="AXY25631.1"/>
    <property type="molecule type" value="Genomic_DNA"/>
</dbReference>
<dbReference type="InterPro" id="IPR036650">
    <property type="entry name" value="CAT_RNA-bd_dom_sf"/>
</dbReference>
<feature type="domain" description="CAT RNA-binding" evidence="1">
    <location>
        <begin position="1"/>
        <end position="33"/>
    </location>
</feature>
<dbReference type="Proteomes" id="UP000263232">
    <property type="component" value="Chromosome"/>
</dbReference>
<evidence type="ECO:0000259" key="1">
    <source>
        <dbReference type="SMART" id="SM01061"/>
    </source>
</evidence>
<dbReference type="SMART" id="SM01061">
    <property type="entry name" value="CAT_RBD"/>
    <property type="match status" value="1"/>
</dbReference>
<dbReference type="KEGG" id="abae:CL176_06265"/>
<name>A0A347WKM4_9LACT</name>
<gene>
    <name evidence="2" type="ORF">CL176_06265</name>
</gene>
<sequence length="70" mass="7921">MRVIRVLNNNAIQASGDHQEEVVVMGRVFSGELTWWNCTTLVKLLQTTVVGLNHVSEVAEEYRGRLAPRQ</sequence>
<evidence type="ECO:0000313" key="3">
    <source>
        <dbReference type="Proteomes" id="UP000263232"/>
    </source>
</evidence>
<proteinExistence type="predicted"/>
<dbReference type="Gene3D" id="2.30.24.10">
    <property type="entry name" value="CAT RNA-binding domain"/>
    <property type="match status" value="1"/>
</dbReference>
<dbReference type="GO" id="GO:0003723">
    <property type="term" value="F:RNA binding"/>
    <property type="evidence" value="ECO:0007669"/>
    <property type="project" value="InterPro"/>
</dbReference>
<keyword evidence="3" id="KW-1185">Reference proteome</keyword>
<dbReference type="InterPro" id="IPR004341">
    <property type="entry name" value="CAT_RNA-bd_dom"/>
</dbReference>
<dbReference type="AlphaFoldDB" id="A0A347WKM4"/>
<organism evidence="2 3">
    <name type="scientific">Suicoccus acidiformans</name>
    <dbReference type="NCBI Taxonomy" id="2036206"/>
    <lineage>
        <taxon>Bacteria</taxon>
        <taxon>Bacillati</taxon>
        <taxon>Bacillota</taxon>
        <taxon>Bacilli</taxon>
        <taxon>Lactobacillales</taxon>
        <taxon>Aerococcaceae</taxon>
        <taxon>Suicoccus</taxon>
    </lineage>
</organism>
<reference evidence="2 3" key="1">
    <citation type="submission" date="2017-09" db="EMBL/GenBank/DDBJ databases">
        <title>Complete genome sequence of Oxytococcus suis strain ZY16052.</title>
        <authorList>
            <person name="Li F."/>
        </authorList>
    </citation>
    <scope>NUCLEOTIDE SEQUENCE [LARGE SCALE GENOMIC DNA]</scope>
    <source>
        <strain evidence="2 3">ZY16052</strain>
    </source>
</reference>
<dbReference type="SUPFAM" id="SSF50151">
    <property type="entry name" value="SacY-like RNA-binding domain"/>
    <property type="match status" value="1"/>
</dbReference>
<dbReference type="Pfam" id="PF03123">
    <property type="entry name" value="CAT_RBD"/>
    <property type="match status" value="1"/>
</dbReference>
<evidence type="ECO:0000313" key="2">
    <source>
        <dbReference type="EMBL" id="AXY25631.1"/>
    </source>
</evidence>
<protein>
    <recommendedName>
        <fullName evidence="1">CAT RNA-binding domain-containing protein</fullName>
    </recommendedName>
</protein>
<dbReference type="RefSeq" id="WP_162890861.1">
    <property type="nucleotide sequence ID" value="NZ_CP023434.1"/>
</dbReference>
<accession>A0A347WKM4</accession>